<accession>A0ABT3LAB9</accession>
<dbReference type="Pfam" id="PF12146">
    <property type="entry name" value="Hydrolase_4"/>
    <property type="match status" value="1"/>
</dbReference>
<dbReference type="PANTHER" id="PTHR37946">
    <property type="entry name" value="SLL1969 PROTEIN"/>
    <property type="match status" value="1"/>
</dbReference>
<comment type="caution">
    <text evidence="2">The sequence shown here is derived from an EMBL/GenBank/DDBJ whole genome shotgun (WGS) entry which is preliminary data.</text>
</comment>
<dbReference type="RefSeq" id="WP_265265974.1">
    <property type="nucleotide sequence ID" value="NZ_JAIHOM010000107.1"/>
</dbReference>
<dbReference type="Proteomes" id="UP001526426">
    <property type="component" value="Unassembled WGS sequence"/>
</dbReference>
<name>A0ABT3LAB9_9CYAN</name>
<dbReference type="Gene3D" id="3.40.50.1820">
    <property type="entry name" value="alpha/beta hydrolase"/>
    <property type="match status" value="1"/>
</dbReference>
<dbReference type="InterPro" id="IPR029058">
    <property type="entry name" value="AB_hydrolase_fold"/>
</dbReference>
<evidence type="ECO:0000313" key="3">
    <source>
        <dbReference type="Proteomes" id="UP001526426"/>
    </source>
</evidence>
<organism evidence="2 3">
    <name type="scientific">Spirulina subsalsa FACHB-351</name>
    <dbReference type="NCBI Taxonomy" id="234711"/>
    <lineage>
        <taxon>Bacteria</taxon>
        <taxon>Bacillati</taxon>
        <taxon>Cyanobacteriota</taxon>
        <taxon>Cyanophyceae</taxon>
        <taxon>Spirulinales</taxon>
        <taxon>Spirulinaceae</taxon>
        <taxon>Spirulina</taxon>
    </lineage>
</organism>
<feature type="domain" description="Serine aminopeptidase S33" evidence="1">
    <location>
        <begin position="51"/>
        <end position="109"/>
    </location>
</feature>
<keyword evidence="2" id="KW-0378">Hydrolase</keyword>
<dbReference type="SUPFAM" id="SSF53474">
    <property type="entry name" value="alpha/beta-Hydrolases"/>
    <property type="match status" value="1"/>
</dbReference>
<evidence type="ECO:0000313" key="2">
    <source>
        <dbReference type="EMBL" id="MCW6038082.1"/>
    </source>
</evidence>
<proteinExistence type="predicted"/>
<protein>
    <submittedName>
        <fullName evidence="2">Alpha/beta hydrolase</fullName>
    </submittedName>
</protein>
<reference evidence="2 3" key="1">
    <citation type="submission" date="2021-08" db="EMBL/GenBank/DDBJ databases">
        <title>Draft genome sequence of Spirulina subsalsa with high tolerance to salinity and hype-accumulation of phycocyanin.</title>
        <authorList>
            <person name="Pei H."/>
            <person name="Jiang L."/>
        </authorList>
    </citation>
    <scope>NUCLEOTIDE SEQUENCE [LARGE SCALE GENOMIC DNA]</scope>
    <source>
        <strain evidence="2 3">FACHB-351</strain>
    </source>
</reference>
<gene>
    <name evidence="2" type="ORF">K4A83_17645</name>
</gene>
<dbReference type="EMBL" id="JAIHOM010000107">
    <property type="protein sequence ID" value="MCW6038082.1"/>
    <property type="molecule type" value="Genomic_DNA"/>
</dbReference>
<dbReference type="GO" id="GO:0016787">
    <property type="term" value="F:hydrolase activity"/>
    <property type="evidence" value="ECO:0007669"/>
    <property type="project" value="UniProtKB-KW"/>
</dbReference>
<dbReference type="PANTHER" id="PTHR37946:SF1">
    <property type="entry name" value="SLL1969 PROTEIN"/>
    <property type="match status" value="1"/>
</dbReference>
<keyword evidence="3" id="KW-1185">Reference proteome</keyword>
<sequence>MPSPDFILYLQHGWADTSDAMQQFGEILAPHHLVIAPNLGWLKTWLRLEPLITQVESQVTATLEQYPTTPLRVIGHSMGGIIWLELLNRHPAWCSHLHSLILLASPIGGADAARIIDPFGLGIGIARDLGINRRALAEKIAQQIPTLVIAGDIDQGSDGTILVASTQFDYSQFIRVELPHPQLNAHPDLIPLIQAFWENPVISPPSPPSLVCTLIQQLRQVEGITDAHPRDFPRSQKITNLGDGLELRLWKNALGVTHVFLGDKQGQCLYGGFVGWKDASGLEQCLEEIVRQCGGREWGIDN</sequence>
<evidence type="ECO:0000259" key="1">
    <source>
        <dbReference type="Pfam" id="PF12146"/>
    </source>
</evidence>
<dbReference type="InterPro" id="IPR022742">
    <property type="entry name" value="Hydrolase_4"/>
</dbReference>